<organism evidence="1">
    <name type="scientific">Rickettsia oklahomensis</name>
    <dbReference type="NCBI Taxonomy" id="3141789"/>
    <lineage>
        <taxon>Bacteria</taxon>
        <taxon>Pseudomonadati</taxon>
        <taxon>Pseudomonadota</taxon>
        <taxon>Alphaproteobacteria</taxon>
        <taxon>Rickettsiales</taxon>
        <taxon>Rickettsiaceae</taxon>
        <taxon>Rickettsieae</taxon>
        <taxon>Rickettsia</taxon>
        <taxon>belli group</taxon>
    </lineage>
</organism>
<dbReference type="EMBL" id="CP157197">
    <property type="protein sequence ID" value="XBG66810.1"/>
    <property type="molecule type" value="Genomic_DNA"/>
</dbReference>
<dbReference type="KEGG" id="rof:AAGW17_01165"/>
<accession>A0AAU7C0Z3</accession>
<protein>
    <submittedName>
        <fullName evidence="1">Uncharacterized protein</fullName>
    </submittedName>
</protein>
<evidence type="ECO:0000313" key="1">
    <source>
        <dbReference type="EMBL" id="XBG66810.1"/>
    </source>
</evidence>
<sequence length="62" mass="7578">MNIRFFLSHRFKVCSRHGPPTSAKNYRLNDDLNLSSHEWFMKAKEYKDSWWNCWLVKIMIIS</sequence>
<gene>
    <name evidence="1" type="ORF">AAGW17_01165</name>
</gene>
<reference evidence="1" key="1">
    <citation type="submission" date="2024-05" db="EMBL/GenBank/DDBJ databases">
        <title>Characterization of a novel Rickettsia species. (Rickettsia oklahomia sp. nov.) from Amblyomma americanum ticks.</title>
        <authorList>
            <person name="Korla P.K."/>
            <person name="Karounos M."/>
            <person name="Wilson J.M."/>
            <person name="Little S.E."/>
            <person name="Qurollo B.A."/>
        </authorList>
    </citation>
    <scope>NUCLEOTIDE SEQUENCE</scope>
    <source>
        <strain evidence="1">Oklahoma-10</strain>
    </source>
</reference>
<dbReference type="AlphaFoldDB" id="A0AAU7C0Z3"/>
<proteinExistence type="predicted"/>
<dbReference type="RefSeq" id="WP_347939437.1">
    <property type="nucleotide sequence ID" value="NZ_CP157197.1"/>
</dbReference>
<name>A0AAU7C0Z3_9RICK</name>